<feature type="domain" description="PAC" evidence="2">
    <location>
        <begin position="81"/>
        <end position="133"/>
    </location>
</feature>
<dbReference type="Pfam" id="PF00563">
    <property type="entry name" value="EAL"/>
    <property type="match status" value="1"/>
</dbReference>
<dbReference type="OrthoDB" id="9813903at2"/>
<dbReference type="PROSITE" id="PS50112">
    <property type="entry name" value="PAS"/>
    <property type="match status" value="2"/>
</dbReference>
<evidence type="ECO:0000259" key="2">
    <source>
        <dbReference type="PROSITE" id="PS50113"/>
    </source>
</evidence>
<dbReference type="SUPFAM" id="SSF55785">
    <property type="entry name" value="PYP-like sensor domain (PAS domain)"/>
    <property type="match status" value="2"/>
</dbReference>
<dbReference type="FunFam" id="3.20.20.450:FF:000001">
    <property type="entry name" value="Cyclic di-GMP phosphodiesterase yahA"/>
    <property type="match status" value="1"/>
</dbReference>
<dbReference type="InterPro" id="IPR052155">
    <property type="entry name" value="Biofilm_reg_signaling"/>
</dbReference>
<feature type="domain" description="EAL" evidence="3">
    <location>
        <begin position="429"/>
        <end position="682"/>
    </location>
</feature>
<dbReference type="SUPFAM" id="SSF55073">
    <property type="entry name" value="Nucleotide cyclase"/>
    <property type="match status" value="1"/>
</dbReference>
<dbReference type="PANTHER" id="PTHR44757">
    <property type="entry name" value="DIGUANYLATE CYCLASE DGCP"/>
    <property type="match status" value="1"/>
</dbReference>
<evidence type="ECO:0000259" key="3">
    <source>
        <dbReference type="PROSITE" id="PS50883"/>
    </source>
</evidence>
<dbReference type="STRING" id="1223802.SUTH_03577"/>
<dbReference type="HOGENOM" id="CLU_000445_70_20_4"/>
<dbReference type="PIRSF" id="PIRSF005925">
    <property type="entry name" value="Dos"/>
    <property type="match status" value="1"/>
</dbReference>
<dbReference type="InterPro" id="IPR035965">
    <property type="entry name" value="PAS-like_dom_sf"/>
</dbReference>
<dbReference type="SMART" id="SM00052">
    <property type="entry name" value="EAL"/>
    <property type="match status" value="1"/>
</dbReference>
<dbReference type="EMBL" id="AP012547">
    <property type="protein sequence ID" value="BAO31347.1"/>
    <property type="molecule type" value="Genomic_DNA"/>
</dbReference>
<reference evidence="5 6" key="1">
    <citation type="journal article" date="2014" name="Syst. Appl. Microbiol.">
        <title>Complete genomes of freshwater sulfur oxidizers Sulfuricella denitrificans skB26 and Sulfuritalea hydrogenivorans sk43H: genetic insights into the sulfur oxidation pathway of betaproteobacteria.</title>
        <authorList>
            <person name="Watanabe T."/>
            <person name="Kojima H."/>
            <person name="Fukui M."/>
        </authorList>
    </citation>
    <scope>NUCLEOTIDE SEQUENCE [LARGE SCALE GENOMIC DNA]</scope>
    <source>
        <strain evidence="5">DSM22779</strain>
    </source>
</reference>
<sequence length="686" mass="76763">MATADSELEDLRQQAQILQHINESVISMDLAGFITGWNSSAERLFGYSEAEVIGRHVLFLYADESEEDFRFEDAFLNRGGREMEVRRRKKNGEIFWARLQLSLLKDDDGQPNGIIGFLSDITERRDAAEQLRLHARIFEQSDEAILITDAREKIVSVNPAFTRITGYSADEVIGETPRKFRSGRHDAAFFAKMWERLLGTGYWQGEVWDRRKDGEIYPKWLSIGSVRDAKGEITHYFSIFTDITDRKRAEGRIHHLAYFDALTGLPNRVQFNRLADQALMASKRKEGFGAVLFIDLNRFKPINDTLGHVVGDKVLQETANRFRSCLRGADMVCRLGGDEFAVGLFEIASRDHAANVAHKLLAALDDPIVIGGRELKLGAAIGISIFPEDGMDTETLLRQADIAMYRAKQTGPDGLSFFSEDMNQRAVDRLNLEAGLRRAIDRDELLLHYQPKVSIETGAIIGAEALVRWRHPERGLVPPAEFVPVAEESGLIVHVSNWVLEAACRQIRQWMDEGLPAMHIAVNLSARDFSSSLPARVQELLERHKIGAEWLELEITEGMLMHHTAKVVAMMDEITALGVALSLDDFGTGYSSLSYLKRFPIDTLKIDRSFVISIPDDVDDCAIAGAIVSMSKQLKHNVIAEGVESGDQLAFLKSLGCDEIQGYLFSPPVPAETFAAMVREGKRLAA</sequence>
<dbReference type="InterPro" id="IPR001633">
    <property type="entry name" value="EAL_dom"/>
</dbReference>
<evidence type="ECO:0000259" key="1">
    <source>
        <dbReference type="PROSITE" id="PS50112"/>
    </source>
</evidence>
<evidence type="ECO:0000313" key="6">
    <source>
        <dbReference type="Proteomes" id="UP000031637"/>
    </source>
</evidence>
<dbReference type="InterPro" id="IPR000014">
    <property type="entry name" value="PAS"/>
</dbReference>
<evidence type="ECO:0000259" key="4">
    <source>
        <dbReference type="PROSITE" id="PS50887"/>
    </source>
</evidence>
<dbReference type="Pfam" id="PF00989">
    <property type="entry name" value="PAS"/>
    <property type="match status" value="2"/>
</dbReference>
<dbReference type="InterPro" id="IPR035919">
    <property type="entry name" value="EAL_sf"/>
</dbReference>
<dbReference type="SMART" id="SM00091">
    <property type="entry name" value="PAS"/>
    <property type="match status" value="2"/>
</dbReference>
<dbReference type="CDD" id="cd01949">
    <property type="entry name" value="GGDEF"/>
    <property type="match status" value="1"/>
</dbReference>
<dbReference type="KEGG" id="shd:SUTH_03577"/>
<dbReference type="PROSITE" id="PS50883">
    <property type="entry name" value="EAL"/>
    <property type="match status" value="1"/>
</dbReference>
<feature type="domain" description="PAC" evidence="2">
    <location>
        <begin position="203"/>
        <end position="255"/>
    </location>
</feature>
<feature type="domain" description="PAS" evidence="1">
    <location>
        <begin position="130"/>
        <end position="176"/>
    </location>
</feature>
<dbReference type="CDD" id="cd00130">
    <property type="entry name" value="PAS"/>
    <property type="match status" value="2"/>
</dbReference>
<dbReference type="Gene3D" id="3.30.70.270">
    <property type="match status" value="1"/>
</dbReference>
<dbReference type="AlphaFoldDB" id="W0SKD5"/>
<dbReference type="PROSITE" id="PS50887">
    <property type="entry name" value="GGDEF"/>
    <property type="match status" value="1"/>
</dbReference>
<dbReference type="Gene3D" id="3.30.450.20">
    <property type="entry name" value="PAS domain"/>
    <property type="match status" value="2"/>
</dbReference>
<dbReference type="NCBIfam" id="TIGR00229">
    <property type="entry name" value="sensory_box"/>
    <property type="match status" value="2"/>
</dbReference>
<accession>W0SKD5</accession>
<dbReference type="SUPFAM" id="SSF141868">
    <property type="entry name" value="EAL domain-like"/>
    <property type="match status" value="1"/>
</dbReference>
<dbReference type="InterPro" id="IPR012226">
    <property type="entry name" value="Diguanyl_cyclase/Pdiesterase"/>
</dbReference>
<dbReference type="InterPro" id="IPR043128">
    <property type="entry name" value="Rev_trsase/Diguanyl_cyclase"/>
</dbReference>
<dbReference type="InterPro" id="IPR029787">
    <property type="entry name" value="Nucleotide_cyclase"/>
</dbReference>
<name>W0SKD5_9PROT</name>
<dbReference type="InterPro" id="IPR001610">
    <property type="entry name" value="PAC"/>
</dbReference>
<dbReference type="InterPro" id="IPR000160">
    <property type="entry name" value="GGDEF_dom"/>
</dbReference>
<gene>
    <name evidence="5" type="ORF">SUTH_03577</name>
</gene>
<dbReference type="SMART" id="SM00086">
    <property type="entry name" value="PAC"/>
    <property type="match status" value="2"/>
</dbReference>
<dbReference type="PROSITE" id="PS50113">
    <property type="entry name" value="PAC"/>
    <property type="match status" value="2"/>
</dbReference>
<evidence type="ECO:0000313" key="5">
    <source>
        <dbReference type="EMBL" id="BAO31347.1"/>
    </source>
</evidence>
<dbReference type="Gene3D" id="3.20.20.450">
    <property type="entry name" value="EAL domain"/>
    <property type="match status" value="1"/>
</dbReference>
<feature type="domain" description="PAS" evidence="1">
    <location>
        <begin position="10"/>
        <end position="59"/>
    </location>
</feature>
<dbReference type="CDD" id="cd01948">
    <property type="entry name" value="EAL"/>
    <property type="match status" value="1"/>
</dbReference>
<dbReference type="Pfam" id="PF00990">
    <property type="entry name" value="GGDEF"/>
    <property type="match status" value="1"/>
</dbReference>
<protein>
    <submittedName>
        <fullName evidence="5">PAS domain S-box/diguanylate cyclase (GGDEF) domain-containing protein</fullName>
    </submittedName>
</protein>
<proteinExistence type="predicted"/>
<dbReference type="NCBIfam" id="TIGR00254">
    <property type="entry name" value="GGDEF"/>
    <property type="match status" value="1"/>
</dbReference>
<feature type="domain" description="GGDEF" evidence="4">
    <location>
        <begin position="287"/>
        <end position="420"/>
    </location>
</feature>
<dbReference type="InterPro" id="IPR000700">
    <property type="entry name" value="PAS-assoc_C"/>
</dbReference>
<keyword evidence="6" id="KW-1185">Reference proteome</keyword>
<dbReference type="PANTHER" id="PTHR44757:SF2">
    <property type="entry name" value="BIOFILM ARCHITECTURE MAINTENANCE PROTEIN MBAA"/>
    <property type="match status" value="1"/>
</dbReference>
<dbReference type="InterPro" id="IPR013767">
    <property type="entry name" value="PAS_fold"/>
</dbReference>
<dbReference type="RefSeq" id="WP_052473775.1">
    <property type="nucleotide sequence ID" value="NZ_AP012547.1"/>
</dbReference>
<organism evidence="5 6">
    <name type="scientific">Sulfuritalea hydrogenivorans sk43H</name>
    <dbReference type="NCBI Taxonomy" id="1223802"/>
    <lineage>
        <taxon>Bacteria</taxon>
        <taxon>Pseudomonadati</taxon>
        <taxon>Pseudomonadota</taxon>
        <taxon>Betaproteobacteria</taxon>
        <taxon>Nitrosomonadales</taxon>
        <taxon>Sterolibacteriaceae</taxon>
        <taxon>Sulfuritalea</taxon>
    </lineage>
</organism>
<dbReference type="SMART" id="SM00267">
    <property type="entry name" value="GGDEF"/>
    <property type="match status" value="1"/>
</dbReference>
<dbReference type="GO" id="GO:0006355">
    <property type="term" value="P:regulation of DNA-templated transcription"/>
    <property type="evidence" value="ECO:0007669"/>
    <property type="project" value="InterPro"/>
</dbReference>
<dbReference type="Proteomes" id="UP000031637">
    <property type="component" value="Chromosome"/>
</dbReference>